<reference evidence="3 4" key="1">
    <citation type="submission" date="2017-08" db="EMBL/GenBank/DDBJ databases">
        <title>Infants hospitalized years apart are colonized by the same room-sourced microbial strains.</title>
        <authorList>
            <person name="Brooks B."/>
            <person name="Olm M.R."/>
            <person name="Firek B.A."/>
            <person name="Baker R."/>
            <person name="Thomas B.C."/>
            <person name="Morowitz M.J."/>
            <person name="Banfield J.F."/>
        </authorList>
    </citation>
    <scope>NUCLEOTIDE SEQUENCE [LARGE SCALE GENOMIC DNA]</scope>
    <source>
        <strain evidence="3">S2_012_000_R2_81</strain>
    </source>
</reference>
<evidence type="ECO:0000313" key="4">
    <source>
        <dbReference type="Proteomes" id="UP000249633"/>
    </source>
</evidence>
<comment type="similarity">
    <text evidence="1">Belongs to the AHA1 family.</text>
</comment>
<dbReference type="Pfam" id="PF08327">
    <property type="entry name" value="AHSA1"/>
    <property type="match status" value="1"/>
</dbReference>
<dbReference type="InterPro" id="IPR023393">
    <property type="entry name" value="START-like_dom_sf"/>
</dbReference>
<gene>
    <name evidence="3" type="ORF">DI603_15415</name>
</gene>
<accession>A0A2W5DH87</accession>
<dbReference type="AlphaFoldDB" id="A0A2W5DH87"/>
<evidence type="ECO:0000259" key="2">
    <source>
        <dbReference type="Pfam" id="PF08327"/>
    </source>
</evidence>
<proteinExistence type="inferred from homology"/>
<dbReference type="Gene3D" id="3.30.530.20">
    <property type="match status" value="1"/>
</dbReference>
<name>A0A2W5DH87_9BURK</name>
<dbReference type="EMBL" id="QFOD01000015">
    <property type="protein sequence ID" value="PZP30148.1"/>
    <property type="molecule type" value="Genomic_DNA"/>
</dbReference>
<dbReference type="SUPFAM" id="SSF55961">
    <property type="entry name" value="Bet v1-like"/>
    <property type="match status" value="1"/>
</dbReference>
<sequence>MNIDDHTLATERLLSAPPERVWLALADPLQLARWWGPAGFANEFERCDFREGGDWHFTMVGPDGQRYWNESRFAELAPGRRAVIRHVNAPPFTLTLTLSPEAGGTRLGWAQRFDTAKLARALAGVCGPANEQNLDRLAAVLAVPA</sequence>
<dbReference type="InterPro" id="IPR013538">
    <property type="entry name" value="ASHA1/2-like_C"/>
</dbReference>
<dbReference type="Proteomes" id="UP000249633">
    <property type="component" value="Unassembled WGS sequence"/>
</dbReference>
<organism evidence="3 4">
    <name type="scientific">Roseateles depolymerans</name>
    <dbReference type="NCBI Taxonomy" id="76731"/>
    <lineage>
        <taxon>Bacteria</taxon>
        <taxon>Pseudomonadati</taxon>
        <taxon>Pseudomonadota</taxon>
        <taxon>Betaproteobacteria</taxon>
        <taxon>Burkholderiales</taxon>
        <taxon>Sphaerotilaceae</taxon>
        <taxon>Roseateles</taxon>
    </lineage>
</organism>
<evidence type="ECO:0000256" key="1">
    <source>
        <dbReference type="ARBA" id="ARBA00006817"/>
    </source>
</evidence>
<comment type="caution">
    <text evidence="3">The sequence shown here is derived from an EMBL/GenBank/DDBJ whole genome shotgun (WGS) entry which is preliminary data.</text>
</comment>
<protein>
    <submittedName>
        <fullName evidence="3">Polyketide cyclase</fullName>
    </submittedName>
</protein>
<evidence type="ECO:0000313" key="3">
    <source>
        <dbReference type="EMBL" id="PZP30148.1"/>
    </source>
</evidence>
<feature type="domain" description="Activator of Hsp90 ATPase homologue 1/2-like C-terminal" evidence="2">
    <location>
        <begin position="16"/>
        <end position="141"/>
    </location>
</feature>